<keyword evidence="2" id="KW-1185">Reference proteome</keyword>
<name>A0A7Y0K4M2_9BACI</name>
<dbReference type="AlphaFoldDB" id="A0A7Y0K4M2"/>
<dbReference type="RefSeq" id="WP_169187632.1">
    <property type="nucleotide sequence ID" value="NZ_JABBPK010000001.1"/>
</dbReference>
<comment type="caution">
    <text evidence="1">The sequence shown here is derived from an EMBL/GenBank/DDBJ whole genome shotgun (WGS) entry which is preliminary data.</text>
</comment>
<accession>A0A7Y0K4M2</accession>
<organism evidence="1 2">
    <name type="scientific">Niallia alba</name>
    <dbReference type="NCBI Taxonomy" id="2729105"/>
    <lineage>
        <taxon>Bacteria</taxon>
        <taxon>Bacillati</taxon>
        <taxon>Bacillota</taxon>
        <taxon>Bacilli</taxon>
        <taxon>Bacillales</taxon>
        <taxon>Bacillaceae</taxon>
        <taxon>Niallia</taxon>
    </lineage>
</organism>
<protein>
    <submittedName>
        <fullName evidence="1">Uncharacterized protein</fullName>
    </submittedName>
</protein>
<proteinExistence type="predicted"/>
<gene>
    <name evidence="1" type="ORF">HHU08_01440</name>
</gene>
<evidence type="ECO:0000313" key="2">
    <source>
        <dbReference type="Proteomes" id="UP000588491"/>
    </source>
</evidence>
<dbReference type="Proteomes" id="UP000588491">
    <property type="component" value="Unassembled WGS sequence"/>
</dbReference>
<reference evidence="1 2" key="1">
    <citation type="submission" date="2020-04" db="EMBL/GenBank/DDBJ databases">
        <title>Bacillus sp. UniB3 isolated from commercial digestive syrup.</title>
        <authorList>
            <person name="Thorat V."/>
            <person name="Kirdat K."/>
            <person name="Tiwarekar B."/>
            <person name="Yadav A."/>
        </authorList>
    </citation>
    <scope>NUCLEOTIDE SEQUENCE [LARGE SCALE GENOMIC DNA]</scope>
    <source>
        <strain evidence="1 2">UniB3</strain>
    </source>
</reference>
<evidence type="ECO:0000313" key="1">
    <source>
        <dbReference type="EMBL" id="NMO75704.1"/>
    </source>
</evidence>
<dbReference type="EMBL" id="JABBPK010000001">
    <property type="protein sequence ID" value="NMO75704.1"/>
    <property type="molecule type" value="Genomic_DNA"/>
</dbReference>
<sequence length="87" mass="10320">MFGYFEIHLNREFDNLLGLPIDVGFKNNQRVMCLMADLSILELLLTNINRNQVDQIMLLSNNSHIDIKYYQRFKEACKRHNIEYGIV</sequence>